<sequence length="60" mass="6547">MNPSMRQVHKAGEKLFIDYCSPTMNIINPDTGEVRTAQIFVATLGASNYTLCGSYMVSSS</sequence>
<gene>
    <name evidence="1" type="ORF">JCM19232_2937</name>
</gene>
<comment type="caution">
    <text evidence="1">The sequence shown here is derived from an EMBL/GenBank/DDBJ whole genome shotgun (WGS) entry which is preliminary data.</text>
</comment>
<evidence type="ECO:0000313" key="2">
    <source>
        <dbReference type="Proteomes" id="UP000031670"/>
    </source>
</evidence>
<dbReference type="EMBL" id="BBSA01000032">
    <property type="protein sequence ID" value="GAM66062.1"/>
    <property type="molecule type" value="Genomic_DNA"/>
</dbReference>
<proteinExistence type="predicted"/>
<dbReference type="AlphaFoldDB" id="A0A0B8PMZ5"/>
<name>A0A0B8PMZ5_9VIBR</name>
<evidence type="ECO:0000313" key="1">
    <source>
        <dbReference type="EMBL" id="GAM66062.1"/>
    </source>
</evidence>
<organism evidence="1 2">
    <name type="scientific">Vibrio ishigakensis</name>
    <dbReference type="NCBI Taxonomy" id="1481914"/>
    <lineage>
        <taxon>Bacteria</taxon>
        <taxon>Pseudomonadati</taxon>
        <taxon>Pseudomonadota</taxon>
        <taxon>Gammaproteobacteria</taxon>
        <taxon>Vibrionales</taxon>
        <taxon>Vibrionaceae</taxon>
        <taxon>Vibrio</taxon>
    </lineage>
</organism>
<reference evidence="1 2" key="1">
    <citation type="submission" date="2015-01" db="EMBL/GenBank/DDBJ databases">
        <title>Vibrio sp. C5 JCM 19232 whole genome shotgun sequence.</title>
        <authorList>
            <person name="Sawabe T."/>
            <person name="Meirelles P."/>
            <person name="Feng G."/>
            <person name="Sayaka M."/>
            <person name="Hattori M."/>
            <person name="Ohkuma M."/>
        </authorList>
    </citation>
    <scope>NUCLEOTIDE SEQUENCE [LARGE SCALE GENOMIC DNA]</scope>
    <source>
        <strain evidence="1 2">JCM19232</strain>
    </source>
</reference>
<dbReference type="Proteomes" id="UP000031670">
    <property type="component" value="Unassembled WGS sequence"/>
</dbReference>
<accession>A0A0B8PMZ5</accession>
<protein>
    <submittedName>
        <fullName evidence="1">Mobile element protein</fullName>
    </submittedName>
</protein>
<reference evidence="1 2" key="2">
    <citation type="submission" date="2015-01" db="EMBL/GenBank/DDBJ databases">
        <authorList>
            <consortium name="NBRP consortium"/>
            <person name="Sawabe T."/>
            <person name="Meirelles P."/>
            <person name="Feng G."/>
            <person name="Sayaka M."/>
            <person name="Hattori M."/>
            <person name="Ohkuma M."/>
        </authorList>
    </citation>
    <scope>NUCLEOTIDE SEQUENCE [LARGE SCALE GENOMIC DNA]</scope>
    <source>
        <strain evidence="1 2">JCM19232</strain>
    </source>
</reference>